<dbReference type="InterPro" id="IPR019587">
    <property type="entry name" value="Polyketide_cyclase/dehydratase"/>
</dbReference>
<dbReference type="Gene3D" id="3.30.530.20">
    <property type="match status" value="1"/>
</dbReference>
<evidence type="ECO:0000313" key="1">
    <source>
        <dbReference type="EMBL" id="OGY22290.1"/>
    </source>
</evidence>
<gene>
    <name evidence="1" type="ORF">A2113_03450</name>
</gene>
<dbReference type="SUPFAM" id="SSF55961">
    <property type="entry name" value="Bet v1-like"/>
    <property type="match status" value="1"/>
</dbReference>
<sequence length="149" mass="16458">MVGLAKVGSSLKINKPIEEVFDYFADLHNGPAIIPNLIENTNIVPDKTGRGQKFNWRYNLAGVDLTGDGIVTRYERPNLVEYKTTGGGVSTWIYKFDEDDGGTKVTVEVDYELPEGVLKKIGNASVVDKLNQHSAEGMLKNLKTILEET</sequence>
<dbReference type="EMBL" id="MHCN01000007">
    <property type="protein sequence ID" value="OGY22290.1"/>
    <property type="molecule type" value="Genomic_DNA"/>
</dbReference>
<dbReference type="AlphaFoldDB" id="A0A1G1W3W6"/>
<name>A0A1G1W3W6_9BACT</name>
<dbReference type="STRING" id="1802591.A2113_03450"/>
<evidence type="ECO:0000313" key="2">
    <source>
        <dbReference type="Proteomes" id="UP000176299"/>
    </source>
</evidence>
<organism evidence="1 2">
    <name type="scientific">Candidatus Woykebacteria bacterium GWA1_44_8</name>
    <dbReference type="NCBI Taxonomy" id="1802591"/>
    <lineage>
        <taxon>Bacteria</taxon>
        <taxon>Candidatus Woykeibacteriota</taxon>
    </lineage>
</organism>
<evidence type="ECO:0008006" key="3">
    <source>
        <dbReference type="Google" id="ProtNLM"/>
    </source>
</evidence>
<dbReference type="InterPro" id="IPR023393">
    <property type="entry name" value="START-like_dom_sf"/>
</dbReference>
<reference evidence="1 2" key="1">
    <citation type="journal article" date="2016" name="Nat. Commun.">
        <title>Thousands of microbial genomes shed light on interconnected biogeochemical processes in an aquifer system.</title>
        <authorList>
            <person name="Anantharaman K."/>
            <person name="Brown C.T."/>
            <person name="Hug L.A."/>
            <person name="Sharon I."/>
            <person name="Castelle C.J."/>
            <person name="Probst A.J."/>
            <person name="Thomas B.C."/>
            <person name="Singh A."/>
            <person name="Wilkins M.J."/>
            <person name="Karaoz U."/>
            <person name="Brodie E.L."/>
            <person name="Williams K.H."/>
            <person name="Hubbard S.S."/>
            <person name="Banfield J.F."/>
        </authorList>
    </citation>
    <scope>NUCLEOTIDE SEQUENCE [LARGE SCALE GENOMIC DNA]</scope>
</reference>
<accession>A0A1G1W3W6</accession>
<dbReference type="Proteomes" id="UP000176299">
    <property type="component" value="Unassembled WGS sequence"/>
</dbReference>
<protein>
    <recommendedName>
        <fullName evidence="3">SRPBCC family protein</fullName>
    </recommendedName>
</protein>
<comment type="caution">
    <text evidence="1">The sequence shown here is derived from an EMBL/GenBank/DDBJ whole genome shotgun (WGS) entry which is preliminary data.</text>
</comment>
<dbReference type="Pfam" id="PF10604">
    <property type="entry name" value="Polyketide_cyc2"/>
    <property type="match status" value="1"/>
</dbReference>
<dbReference type="CDD" id="cd07812">
    <property type="entry name" value="SRPBCC"/>
    <property type="match status" value="1"/>
</dbReference>
<proteinExistence type="predicted"/>